<evidence type="ECO:0000313" key="10">
    <source>
        <dbReference type="Proteomes" id="UP000037923"/>
    </source>
</evidence>
<protein>
    <recommendedName>
        <fullName evidence="8">Vacuolar protein sorting-associated protein 54 C-terminal domain-containing protein</fullName>
    </recommendedName>
</protein>
<feature type="region of interest" description="Disordered" evidence="7">
    <location>
        <begin position="286"/>
        <end position="348"/>
    </location>
</feature>
<dbReference type="PANTHER" id="PTHR12965">
    <property type="entry name" value="VACUOLAR PROTEIN SORTING 54"/>
    <property type="match status" value="1"/>
</dbReference>
<sequence>MEQHANLTSSTHLNTSSASVTRTGHDAAASICAHLIVYNGLSRKRIAHAVGLPALVIEESIKNGVSSAILRAQLRSWLHESSASQKLRVPDELFAQLQEECAADEAEKQQRQRSGVDAFAFSALDPVSQAHFINLQQSVGQSFISILNDPGEPTANVDWSTWLGGKLYEAFDFNGRVGNFDDYTRNFKERQVGPESAAALLAEYPPNHDFSAYVKQISDTYQANRREGIANAAEEWRDEATDFLHGGRSTAAAVSLSEDGGPWPQGVPRAFFVKDYDPSEEMAMMSEVVGESTPALPPSPPAADAAAPTSSPQRHPGGANAASTSTRATTTSSSSPSATDKAVTSSPESAAMPLLSRIVDNTTFTDDFEYLEGRNKELRAWESAVEKCLLQHVKHRSEDFFATSQQFGSLSGDARSVLADAQVAREGGMRAGELFVSEYLRIGQLYRRRQNFVQLQRTATTAQRVLRRLGDVENWAALPERDFSEILAIVNALVDLEVAGNNADDSASSISWNTLSKLRCLAEVPRRVKAARKVLERVVLDEYARTLLSDLSEGDAGERVSLVCVSATRLGVLNAANQLYYVKVVEALQVAAQEAFVGFLMNIGTLDDKHANDLLAVVASNTVAFALPDARQQLCGFAKSLRCDKYQRVLQQFVDVLVDFVTQVSQNWGFFVTGGLCRALAMFDNQAALIEHATRDLFARVCGEAESLVASMLEVYAGGEQLSSTADVEQLVRISTQFPLRITNDVAGRLVSLLDGSTAASAAASSKDSPRRGSFTSGAEGEVEATSAQNAGEPMGFTVYRPTKVIGTTIQRLTKQFFRRQHKDNKVKITMVTEGETWVAKDTVSAAVQREVEEMCTLNANALEAFCLRAVRMLTTAGESSGSSVINNNGSVNYAHSRGVSSLARSANLDNTGELFDTDATKLYVRLPRSFGGATTTTPTTSPTYTFHNSSSSSGAAAHVGGVEEEEMEEGRLVANSLLVLMDLLHTYHTYMATFPFLAFDVASRMIELIDAYEGQAAAMVLGARAVEKKTLTTITTQHLCVASQCVSFLNDFIPALQKHLTAAVYNGAVIEAALAHRAPRDAVAVAGALGLLPLLPSAVNGGSITLADGSNGPPQKAKLFVENDWNRVLKNCRAHRNEFFSKMGTLVYRKVESLGSVSVQKNQWSVGGNEWVMAMLREVARLMRAVRPLLPLADMDGVVVPLIGMLSVMLREATSRIPVAAVDDCAAATSDMMLFKANVEKFGYDVLTCAKVTSVSAAMQGGQSFAPVSSEEAVLTWFLPPPATPSPPRNPTTAK</sequence>
<evidence type="ECO:0000256" key="7">
    <source>
        <dbReference type="SAM" id="MobiDB-lite"/>
    </source>
</evidence>
<organism evidence="9 10">
    <name type="scientific">Leptomonas pyrrhocoris</name>
    <name type="common">Firebug parasite</name>
    <dbReference type="NCBI Taxonomy" id="157538"/>
    <lineage>
        <taxon>Eukaryota</taxon>
        <taxon>Discoba</taxon>
        <taxon>Euglenozoa</taxon>
        <taxon>Kinetoplastea</taxon>
        <taxon>Metakinetoplastina</taxon>
        <taxon>Trypanosomatida</taxon>
        <taxon>Trypanosomatidae</taxon>
        <taxon>Leishmaniinae</taxon>
        <taxon>Leptomonas</taxon>
    </lineage>
</organism>
<name>A0A0M9G400_LEPPY</name>
<dbReference type="PANTHER" id="PTHR12965:SF0">
    <property type="entry name" value="VACUOLAR PROTEIN SORTING-ASSOCIATED PROTEIN 54"/>
    <property type="match status" value="1"/>
</dbReference>
<dbReference type="InterPro" id="IPR039745">
    <property type="entry name" value="Vps54"/>
</dbReference>
<evidence type="ECO:0000256" key="1">
    <source>
        <dbReference type="ARBA" id="ARBA00004601"/>
    </source>
</evidence>
<proteinExistence type="inferred from homology"/>
<keyword evidence="5" id="KW-0333">Golgi apparatus</keyword>
<comment type="similarity">
    <text evidence="2">Belongs to the VPS54 family.</text>
</comment>
<feature type="region of interest" description="Disordered" evidence="7">
    <location>
        <begin position="762"/>
        <end position="795"/>
    </location>
</feature>
<accession>A0A0M9G400</accession>
<keyword evidence="4" id="KW-0653">Protein transport</keyword>
<keyword evidence="6" id="KW-0175">Coiled coil</keyword>
<dbReference type="GeneID" id="26904353"/>
<evidence type="ECO:0000256" key="6">
    <source>
        <dbReference type="ARBA" id="ARBA00023054"/>
    </source>
</evidence>
<feature type="compositionally biased region" description="Low complexity" evidence="7">
    <location>
        <begin position="302"/>
        <end position="312"/>
    </location>
</feature>
<evidence type="ECO:0000256" key="3">
    <source>
        <dbReference type="ARBA" id="ARBA00022448"/>
    </source>
</evidence>
<keyword evidence="10" id="KW-1185">Reference proteome</keyword>
<dbReference type="GO" id="GO:0000938">
    <property type="term" value="C:GARP complex"/>
    <property type="evidence" value="ECO:0007669"/>
    <property type="project" value="InterPro"/>
</dbReference>
<evidence type="ECO:0000256" key="4">
    <source>
        <dbReference type="ARBA" id="ARBA00022927"/>
    </source>
</evidence>
<dbReference type="GO" id="GO:0042147">
    <property type="term" value="P:retrograde transport, endosome to Golgi"/>
    <property type="evidence" value="ECO:0007669"/>
    <property type="project" value="InterPro"/>
</dbReference>
<dbReference type="OrthoDB" id="10259024at2759"/>
<dbReference type="EMBL" id="LGTL01000006">
    <property type="protein sequence ID" value="KPA81783.1"/>
    <property type="molecule type" value="Genomic_DNA"/>
</dbReference>
<keyword evidence="3" id="KW-0813">Transport</keyword>
<dbReference type="GO" id="GO:0005829">
    <property type="term" value="C:cytosol"/>
    <property type="evidence" value="ECO:0007669"/>
    <property type="project" value="GOC"/>
</dbReference>
<dbReference type="OMA" id="EWVMAML"/>
<comment type="subcellular location">
    <subcellularLocation>
        <location evidence="1">Golgi apparatus</location>
        <location evidence="1">trans-Golgi network</location>
    </subcellularLocation>
</comment>
<dbReference type="GO" id="GO:0019905">
    <property type="term" value="F:syntaxin binding"/>
    <property type="evidence" value="ECO:0007669"/>
    <property type="project" value="TreeGrafter"/>
</dbReference>
<feature type="domain" description="Vacuolar protein sorting-associated protein 54 C-terminal" evidence="8">
    <location>
        <begin position="973"/>
        <end position="1064"/>
    </location>
</feature>
<dbReference type="GO" id="GO:0015031">
    <property type="term" value="P:protein transport"/>
    <property type="evidence" value="ECO:0007669"/>
    <property type="project" value="UniProtKB-KW"/>
</dbReference>
<gene>
    <name evidence="9" type="ORF">ABB37_04062</name>
</gene>
<dbReference type="GO" id="GO:0006896">
    <property type="term" value="P:Golgi to vacuole transport"/>
    <property type="evidence" value="ECO:0007669"/>
    <property type="project" value="TreeGrafter"/>
</dbReference>
<dbReference type="InterPro" id="IPR012501">
    <property type="entry name" value="Vps54_C"/>
</dbReference>
<evidence type="ECO:0000256" key="2">
    <source>
        <dbReference type="ARBA" id="ARBA00009150"/>
    </source>
</evidence>
<evidence type="ECO:0000259" key="8">
    <source>
        <dbReference type="Pfam" id="PF07928"/>
    </source>
</evidence>
<dbReference type="Pfam" id="PF07928">
    <property type="entry name" value="Vps54"/>
    <property type="match status" value="1"/>
</dbReference>
<dbReference type="RefSeq" id="XP_015660222.1">
    <property type="nucleotide sequence ID" value="XM_015801602.1"/>
</dbReference>
<dbReference type="Proteomes" id="UP000037923">
    <property type="component" value="Unassembled WGS sequence"/>
</dbReference>
<evidence type="ECO:0000313" key="9">
    <source>
        <dbReference type="EMBL" id="KPA81783.1"/>
    </source>
</evidence>
<comment type="caution">
    <text evidence="9">The sequence shown here is derived from an EMBL/GenBank/DDBJ whole genome shotgun (WGS) entry which is preliminary data.</text>
</comment>
<dbReference type="VEuPathDB" id="TriTrypDB:LpyrH10_06_4320"/>
<feature type="compositionally biased region" description="Low complexity" evidence="7">
    <location>
        <begin position="321"/>
        <end position="339"/>
    </location>
</feature>
<reference evidence="9 10" key="1">
    <citation type="submission" date="2015-07" db="EMBL/GenBank/DDBJ databases">
        <title>High-quality genome of monoxenous trypanosomatid Leptomonas pyrrhocoris.</title>
        <authorList>
            <person name="Flegontov P."/>
            <person name="Butenko A."/>
            <person name="Firsov S."/>
            <person name="Vlcek C."/>
            <person name="Logacheva M.D."/>
            <person name="Field M."/>
            <person name="Filatov D."/>
            <person name="Flegontova O."/>
            <person name="Gerasimov E."/>
            <person name="Jackson A.P."/>
            <person name="Kelly S."/>
            <person name="Opperdoes F."/>
            <person name="O'Reilly A."/>
            <person name="Votypka J."/>
            <person name="Yurchenko V."/>
            <person name="Lukes J."/>
        </authorList>
    </citation>
    <scope>NUCLEOTIDE SEQUENCE [LARGE SCALE GENOMIC DNA]</scope>
    <source>
        <strain evidence="9">H10</strain>
    </source>
</reference>
<evidence type="ECO:0000256" key="5">
    <source>
        <dbReference type="ARBA" id="ARBA00023034"/>
    </source>
</evidence>